<feature type="domain" description="Solute-binding protein family 3/N-terminal" evidence="6">
    <location>
        <begin position="32"/>
        <end position="260"/>
    </location>
</feature>
<comment type="subcellular location">
    <subcellularLocation>
        <location evidence="1">Periplasm</location>
    </subcellularLocation>
</comment>
<evidence type="ECO:0000256" key="4">
    <source>
        <dbReference type="SAM" id="MobiDB-lite"/>
    </source>
</evidence>
<sequence>MKLKLAISLCAAFGLVCGSVTAVAKDVPEKPELHIAAASVGITYLPMLVARQRGYFKDEGLDVTIAAFSGGSKTLEALLGGSSDMVAGAYSNTITMAAKGQHLVMVAAQVICPGWIFGVSKKREGEVKSAKDLKGMRIGVSAPGSSTHMAVNYILHKAGLQPSDVSIIGVGQAAGAVAAVRAGQIDALIVNDPSATVLTKDGSLKPLENMRTADGNVKVFGSDYPESSLFATQDFVNRNPKTVQAVANAIVRAEKWIAKATPQQVADNVPPEFLTDNKALYAEALRTAARVSRRTERSTPRAPRPCVTCWQLSTRQWLRPTSTSPRPTTTGSSGGRRRFSHEHSNLQCPPREQRAKSARSALLRQRDVHLCRQRQERADLHRHFRRQPDDPRRRVRLYRRTDGLRQIHAA</sequence>
<evidence type="ECO:0000313" key="8">
    <source>
        <dbReference type="Proteomes" id="UP000005045"/>
    </source>
</evidence>
<dbReference type="PANTHER" id="PTHR30024">
    <property type="entry name" value="ALIPHATIC SULFONATES-BINDING PROTEIN-RELATED"/>
    <property type="match status" value="1"/>
</dbReference>
<dbReference type="AlphaFoldDB" id="B1FYF5"/>
<dbReference type="SMART" id="SM00062">
    <property type="entry name" value="PBPb"/>
    <property type="match status" value="1"/>
</dbReference>
<evidence type="ECO:0000256" key="1">
    <source>
        <dbReference type="ARBA" id="ARBA00004418"/>
    </source>
</evidence>
<proteinExistence type="inferred from homology"/>
<evidence type="ECO:0000256" key="2">
    <source>
        <dbReference type="ARBA" id="ARBA00010742"/>
    </source>
</evidence>
<feature type="compositionally biased region" description="Low complexity" evidence="4">
    <location>
        <begin position="319"/>
        <end position="331"/>
    </location>
</feature>
<reference evidence="7 8" key="1">
    <citation type="submission" date="2008-03" db="EMBL/GenBank/DDBJ databases">
        <title>Sequencing of the draft genome and assembly of Burkholderia graminis C4D1M.</title>
        <authorList>
            <consortium name="US DOE Joint Genome Institute (JGI-PGF)"/>
            <person name="Copeland A."/>
            <person name="Lucas S."/>
            <person name="Lapidus A."/>
            <person name="Glavina del Rio T."/>
            <person name="Dalin E."/>
            <person name="Tice H."/>
            <person name="Bruce D."/>
            <person name="Goodwin L."/>
            <person name="Pitluck S."/>
            <person name="Larimer F."/>
            <person name="Land M.L."/>
            <person name="Hauser L."/>
            <person name="Tiedje J."/>
            <person name="Richardson P."/>
        </authorList>
    </citation>
    <scope>NUCLEOTIDE SEQUENCE [LARGE SCALE GENOMIC DNA]</scope>
    <source>
        <strain evidence="8">ATCC 700544 / DSM 17151 / LMG 18924 / NCIMB 13744 / C4D1M</strain>
    </source>
</reference>
<keyword evidence="3 5" id="KW-0732">Signal</keyword>
<organism evidence="7 8">
    <name type="scientific">Paraburkholderia graminis (strain ATCC 700544 / DSM 17151 / LMG 18924 / NCIMB 13744 / C4D1M)</name>
    <dbReference type="NCBI Taxonomy" id="396598"/>
    <lineage>
        <taxon>Bacteria</taxon>
        <taxon>Pseudomonadati</taxon>
        <taxon>Pseudomonadota</taxon>
        <taxon>Betaproteobacteria</taxon>
        <taxon>Burkholderiales</taxon>
        <taxon>Burkholderiaceae</taxon>
        <taxon>Paraburkholderia</taxon>
    </lineage>
</organism>
<protein>
    <submittedName>
        <fullName evidence="7">NMT1/THI5 like domain protein</fullName>
    </submittedName>
</protein>
<name>B1FYF5_PARG4</name>
<dbReference type="Gene3D" id="3.40.190.10">
    <property type="entry name" value="Periplasmic binding protein-like II"/>
    <property type="match status" value="2"/>
</dbReference>
<comment type="caution">
    <text evidence="7">The sequence shown here is derived from an EMBL/GenBank/DDBJ whole genome shotgun (WGS) entry which is preliminary data.</text>
</comment>
<dbReference type="SUPFAM" id="SSF53850">
    <property type="entry name" value="Periplasmic binding protein-like II"/>
    <property type="match status" value="1"/>
</dbReference>
<dbReference type="GO" id="GO:0042597">
    <property type="term" value="C:periplasmic space"/>
    <property type="evidence" value="ECO:0007669"/>
    <property type="project" value="UniProtKB-SubCell"/>
</dbReference>
<dbReference type="Proteomes" id="UP000005045">
    <property type="component" value="Unassembled WGS sequence"/>
</dbReference>
<feature type="signal peptide" evidence="5">
    <location>
        <begin position="1"/>
        <end position="24"/>
    </location>
</feature>
<dbReference type="InterPro" id="IPR001638">
    <property type="entry name" value="Solute-binding_3/MltF_N"/>
</dbReference>
<feature type="region of interest" description="Disordered" evidence="4">
    <location>
        <begin position="318"/>
        <end position="356"/>
    </location>
</feature>
<gene>
    <name evidence="7" type="ORF">BgramDRAFT_2173</name>
</gene>
<keyword evidence="8" id="KW-1185">Reference proteome</keyword>
<dbReference type="InterPro" id="IPR015168">
    <property type="entry name" value="SsuA/THI5"/>
</dbReference>
<evidence type="ECO:0000256" key="5">
    <source>
        <dbReference type="SAM" id="SignalP"/>
    </source>
</evidence>
<dbReference type="PANTHER" id="PTHR30024:SF47">
    <property type="entry name" value="TAURINE-BINDING PERIPLASMIC PROTEIN"/>
    <property type="match status" value="1"/>
</dbReference>
<accession>B1FYF5</accession>
<evidence type="ECO:0000313" key="7">
    <source>
        <dbReference type="EMBL" id="EDT10796.1"/>
    </source>
</evidence>
<evidence type="ECO:0000256" key="3">
    <source>
        <dbReference type="ARBA" id="ARBA00022729"/>
    </source>
</evidence>
<dbReference type="GO" id="GO:0042918">
    <property type="term" value="P:alkanesulfonate transmembrane transport"/>
    <property type="evidence" value="ECO:0007669"/>
    <property type="project" value="TreeGrafter"/>
</dbReference>
<dbReference type="EMBL" id="ABLD01000005">
    <property type="protein sequence ID" value="EDT10796.1"/>
    <property type="molecule type" value="Genomic_DNA"/>
</dbReference>
<comment type="similarity">
    <text evidence="2">Belongs to the bacterial solute-binding protein SsuA/TauA family.</text>
</comment>
<feature type="chain" id="PRO_5002761638" evidence="5">
    <location>
        <begin position="25"/>
        <end position="410"/>
    </location>
</feature>
<evidence type="ECO:0000259" key="6">
    <source>
        <dbReference type="SMART" id="SM00062"/>
    </source>
</evidence>
<dbReference type="Pfam" id="PF09084">
    <property type="entry name" value="NMT1"/>
    <property type="match status" value="1"/>
</dbReference>